<dbReference type="Proteomes" id="UP000076770">
    <property type="component" value="Chromosome i"/>
</dbReference>
<feature type="transmembrane region" description="Helical" evidence="1">
    <location>
        <begin position="24"/>
        <end position="45"/>
    </location>
</feature>
<evidence type="ECO:0000256" key="1">
    <source>
        <dbReference type="SAM" id="Phobius"/>
    </source>
</evidence>
<keyword evidence="1" id="KW-0812">Transmembrane</keyword>
<evidence type="ECO:0000313" key="2">
    <source>
        <dbReference type="EMBL" id="QPG49524.1"/>
    </source>
</evidence>
<dbReference type="AlphaFoldDB" id="A0A157T3K8"/>
<dbReference type="RefSeq" id="WP_009992047.1">
    <property type="nucleotide sequence ID" value="NZ_CP011055.2"/>
</dbReference>
<keyword evidence="1" id="KW-0472">Membrane</keyword>
<name>A0A157T3K8_SACSO</name>
<evidence type="ECO:0000313" key="5">
    <source>
        <dbReference type="Proteomes" id="UP000594632"/>
    </source>
</evidence>
<dbReference type="EMBL" id="CP050869">
    <property type="protein sequence ID" value="QPG49524.1"/>
    <property type="molecule type" value="Genomic_DNA"/>
</dbReference>
<dbReference type="PATRIC" id="fig|2287.9.peg.2496"/>
<proteinExistence type="predicted"/>
<dbReference type="Proteomes" id="UP000594632">
    <property type="component" value="Chromosome"/>
</dbReference>
<keyword evidence="1" id="KW-1133">Transmembrane helix</keyword>
<accession>A0A157T3K8</accession>
<gene>
    <name evidence="2" type="ORF">HFC64_06540</name>
    <name evidence="3" type="ORF">SSOP1_2371</name>
</gene>
<reference evidence="3" key="1">
    <citation type="submission" date="2016-04" db="EMBL/GenBank/DDBJ databases">
        <authorList>
            <person name="Evans L.H."/>
            <person name="Alamgir A."/>
            <person name="Owens N."/>
            <person name="Weber N.D."/>
            <person name="Virtaneva K."/>
            <person name="Barbian K."/>
            <person name="Babar A."/>
            <person name="Rosenke K."/>
        </authorList>
    </citation>
    <scope>NUCLEOTIDE SEQUENCE</scope>
    <source>
        <strain evidence="3">P1</strain>
    </source>
</reference>
<dbReference type="GeneID" id="44089173"/>
<reference evidence="2 5" key="3">
    <citation type="journal article" date="2020" name="Nat. Commun.">
        <title>The structures of two archaeal type IV pili illuminate evolutionary relationships.</title>
        <authorList>
            <person name="Wang F."/>
            <person name="Baquero D.P."/>
            <person name="Su Z."/>
            <person name="Beltran L.C."/>
            <person name="Prangishvili D."/>
            <person name="Krupovic M."/>
            <person name="Egelman E.H."/>
        </authorList>
    </citation>
    <scope>NUCLEOTIDE SEQUENCE [LARGE SCALE GENOMIC DNA]</scope>
    <source>
        <strain evidence="2 5">POZ149</strain>
    </source>
</reference>
<protein>
    <submittedName>
        <fullName evidence="3">Uncharacterized protein</fullName>
    </submittedName>
</protein>
<dbReference type="EMBL" id="LT549890">
    <property type="protein sequence ID" value="SAI85925.1"/>
    <property type="molecule type" value="Genomic_DNA"/>
</dbReference>
<reference evidence="4" key="2">
    <citation type="submission" date="2016-04" db="EMBL/GenBank/DDBJ databases">
        <authorList>
            <person name="Shah S.A."/>
            <person name="Garrett R.A."/>
        </authorList>
    </citation>
    <scope>NUCLEOTIDE SEQUENCE [LARGE SCALE GENOMIC DNA]</scope>
    <source>
        <strain evidence="4">ATCC 35091 / DSM 1616 / JCM 8930 / NBRC 15331 / P1</strain>
    </source>
</reference>
<sequence>MSQKKNEIRSWTDLIRALFVNDNWYLGGFIVLLILFIIFDLIAFIPHS</sequence>
<organism evidence="3 4">
    <name type="scientific">Saccharolobus solfataricus</name>
    <name type="common">Sulfolobus solfataricus</name>
    <dbReference type="NCBI Taxonomy" id="2287"/>
    <lineage>
        <taxon>Archaea</taxon>
        <taxon>Thermoproteota</taxon>
        <taxon>Thermoprotei</taxon>
        <taxon>Sulfolobales</taxon>
        <taxon>Sulfolobaceae</taxon>
        <taxon>Saccharolobus</taxon>
    </lineage>
</organism>
<evidence type="ECO:0000313" key="3">
    <source>
        <dbReference type="EMBL" id="SAI85925.1"/>
    </source>
</evidence>
<evidence type="ECO:0000313" key="4">
    <source>
        <dbReference type="Proteomes" id="UP000076770"/>
    </source>
</evidence>